<organism evidence="3 4">
    <name type="scientific">Platanthera guangdongensis</name>
    <dbReference type="NCBI Taxonomy" id="2320717"/>
    <lineage>
        <taxon>Eukaryota</taxon>
        <taxon>Viridiplantae</taxon>
        <taxon>Streptophyta</taxon>
        <taxon>Embryophyta</taxon>
        <taxon>Tracheophyta</taxon>
        <taxon>Spermatophyta</taxon>
        <taxon>Magnoliopsida</taxon>
        <taxon>Liliopsida</taxon>
        <taxon>Asparagales</taxon>
        <taxon>Orchidaceae</taxon>
        <taxon>Orchidoideae</taxon>
        <taxon>Orchideae</taxon>
        <taxon>Orchidinae</taxon>
        <taxon>Platanthera</taxon>
    </lineage>
</organism>
<evidence type="ECO:0000313" key="4">
    <source>
        <dbReference type="Proteomes" id="UP001412067"/>
    </source>
</evidence>
<protein>
    <submittedName>
        <fullName evidence="3">Uncharacterized protein</fullName>
    </submittedName>
</protein>
<accession>A0ABR2LX86</accession>
<feature type="region of interest" description="Disordered" evidence="1">
    <location>
        <begin position="1"/>
        <end position="21"/>
    </location>
</feature>
<evidence type="ECO:0000313" key="3">
    <source>
        <dbReference type="EMBL" id="KAK8953490.1"/>
    </source>
</evidence>
<dbReference type="EMBL" id="JBBWWR010000014">
    <property type="protein sequence ID" value="KAK8953490.1"/>
    <property type="molecule type" value="Genomic_DNA"/>
</dbReference>
<comment type="caution">
    <text evidence="3">The sequence shown here is derived from an EMBL/GenBank/DDBJ whole genome shotgun (WGS) entry which is preliminary data.</text>
</comment>
<gene>
    <name evidence="3" type="ORF">KSP40_PGU007153</name>
</gene>
<evidence type="ECO:0000256" key="1">
    <source>
        <dbReference type="SAM" id="MobiDB-lite"/>
    </source>
</evidence>
<reference evidence="3 4" key="1">
    <citation type="journal article" date="2022" name="Nat. Plants">
        <title>Genomes of leafy and leafless Platanthera orchids illuminate the evolution of mycoheterotrophy.</title>
        <authorList>
            <person name="Li M.H."/>
            <person name="Liu K.W."/>
            <person name="Li Z."/>
            <person name="Lu H.C."/>
            <person name="Ye Q.L."/>
            <person name="Zhang D."/>
            <person name="Wang J.Y."/>
            <person name="Li Y.F."/>
            <person name="Zhong Z.M."/>
            <person name="Liu X."/>
            <person name="Yu X."/>
            <person name="Liu D.K."/>
            <person name="Tu X.D."/>
            <person name="Liu B."/>
            <person name="Hao Y."/>
            <person name="Liao X.Y."/>
            <person name="Jiang Y.T."/>
            <person name="Sun W.H."/>
            <person name="Chen J."/>
            <person name="Chen Y.Q."/>
            <person name="Ai Y."/>
            <person name="Zhai J.W."/>
            <person name="Wu S.S."/>
            <person name="Zhou Z."/>
            <person name="Hsiao Y.Y."/>
            <person name="Wu W.L."/>
            <person name="Chen Y.Y."/>
            <person name="Lin Y.F."/>
            <person name="Hsu J.L."/>
            <person name="Li C.Y."/>
            <person name="Wang Z.W."/>
            <person name="Zhao X."/>
            <person name="Zhong W.Y."/>
            <person name="Ma X.K."/>
            <person name="Ma L."/>
            <person name="Huang J."/>
            <person name="Chen G.Z."/>
            <person name="Huang M.Z."/>
            <person name="Huang L."/>
            <person name="Peng D.H."/>
            <person name="Luo Y.B."/>
            <person name="Zou S.Q."/>
            <person name="Chen S.P."/>
            <person name="Lan S."/>
            <person name="Tsai W.C."/>
            <person name="Van de Peer Y."/>
            <person name="Liu Z.J."/>
        </authorList>
    </citation>
    <scope>NUCLEOTIDE SEQUENCE [LARGE SCALE GENOMIC DNA]</scope>
    <source>
        <strain evidence="3">Lor288</strain>
    </source>
</reference>
<keyword evidence="2" id="KW-0812">Transmembrane</keyword>
<keyword evidence="4" id="KW-1185">Reference proteome</keyword>
<evidence type="ECO:0000256" key="2">
    <source>
        <dbReference type="SAM" id="Phobius"/>
    </source>
</evidence>
<dbReference type="Proteomes" id="UP001412067">
    <property type="component" value="Unassembled WGS sequence"/>
</dbReference>
<keyword evidence="2" id="KW-1133">Transmembrane helix</keyword>
<keyword evidence="2" id="KW-0472">Membrane</keyword>
<name>A0ABR2LX86_9ASPA</name>
<feature type="transmembrane region" description="Helical" evidence="2">
    <location>
        <begin position="136"/>
        <end position="155"/>
    </location>
</feature>
<proteinExistence type="predicted"/>
<sequence>MYNPVFAKSGPKTSSGEPPPIYRDVPPLSAFCTRSPSFCSLSYPFRIPSSLLGSSPIPFSASEPPLHFRRRNFSTILASIGKEGTELRFSGSVGADLEVDDKEAPSVSGDLAEDASPEELEYIRQINRVSLSLSPYISYCMCNVFVVVLTAHLLMKVLELLKKNRDMLFDEVRQLSYSSLSSVCFLRKRNGWDGIPISCRTCEFLFCSSMEIVLTES</sequence>